<dbReference type="InterPro" id="IPR025665">
    <property type="entry name" value="Beta-barrel_OMP_2"/>
</dbReference>
<comment type="caution">
    <text evidence="2">The sequence shown here is derived from an EMBL/GenBank/DDBJ whole genome shotgun (WGS) entry which is preliminary data.</text>
</comment>
<dbReference type="Proteomes" id="UP000177230">
    <property type="component" value="Unassembled WGS sequence"/>
</dbReference>
<proteinExistence type="predicted"/>
<evidence type="ECO:0000313" key="3">
    <source>
        <dbReference type="Proteomes" id="UP000177230"/>
    </source>
</evidence>
<name>A0A1F5RCF2_9BACT</name>
<dbReference type="EMBL" id="MFFM01000034">
    <property type="protein sequence ID" value="OGF12094.1"/>
    <property type="molecule type" value="Genomic_DNA"/>
</dbReference>
<sequence length="199" mass="21179">MRKTTIVLLALITALVFGLPQYCSAQGLSLGIKGGVNMAKFTGADAGTNSMKTGLVGGAYATIDLMFVNIQPEVLFSQKGATYEILGLSIDQNLNYVEIPVLIKFPLGKIVVPSIYAGPSFGMLMSADVEGVDVKDAVMSSDLGLVFGVDVKTPIKLTVDARYNLGLMTTAKEFEFLGVTYNPDVKNSTISLMVGYALF</sequence>
<evidence type="ECO:0000313" key="2">
    <source>
        <dbReference type="EMBL" id="OGF12094.1"/>
    </source>
</evidence>
<gene>
    <name evidence="2" type="ORF">A2024_03655</name>
</gene>
<evidence type="ECO:0000259" key="1">
    <source>
        <dbReference type="Pfam" id="PF13568"/>
    </source>
</evidence>
<dbReference type="AlphaFoldDB" id="A0A1F5RCF2"/>
<feature type="domain" description="Outer membrane protein beta-barrel" evidence="1">
    <location>
        <begin position="25"/>
        <end position="169"/>
    </location>
</feature>
<organism evidence="2 3">
    <name type="scientific">Candidatus Edwardsbacteria bacterium GWF2_54_11</name>
    <dbReference type="NCBI Taxonomy" id="1817851"/>
    <lineage>
        <taxon>Bacteria</taxon>
        <taxon>Candidatus Edwardsiibacteriota</taxon>
    </lineage>
</organism>
<protein>
    <recommendedName>
        <fullName evidence="1">Outer membrane protein beta-barrel domain-containing protein</fullName>
    </recommendedName>
</protein>
<reference evidence="2 3" key="1">
    <citation type="journal article" date="2016" name="Nat. Commun.">
        <title>Thousands of microbial genomes shed light on interconnected biogeochemical processes in an aquifer system.</title>
        <authorList>
            <person name="Anantharaman K."/>
            <person name="Brown C.T."/>
            <person name="Hug L.A."/>
            <person name="Sharon I."/>
            <person name="Castelle C.J."/>
            <person name="Probst A.J."/>
            <person name="Thomas B.C."/>
            <person name="Singh A."/>
            <person name="Wilkins M.J."/>
            <person name="Karaoz U."/>
            <person name="Brodie E.L."/>
            <person name="Williams K.H."/>
            <person name="Hubbard S.S."/>
            <person name="Banfield J.F."/>
        </authorList>
    </citation>
    <scope>NUCLEOTIDE SEQUENCE [LARGE SCALE GENOMIC DNA]</scope>
</reference>
<dbReference type="Pfam" id="PF13568">
    <property type="entry name" value="OMP_b-brl_2"/>
    <property type="match status" value="1"/>
</dbReference>
<accession>A0A1F5RCF2</accession>